<keyword evidence="3" id="KW-1185">Reference proteome</keyword>
<keyword evidence="1" id="KW-0677">Repeat</keyword>
<evidence type="ECO:0000313" key="3">
    <source>
        <dbReference type="Proteomes" id="UP000290289"/>
    </source>
</evidence>
<dbReference type="EMBL" id="RDQH01000339">
    <property type="protein sequence ID" value="RXH79715.1"/>
    <property type="molecule type" value="Genomic_DNA"/>
</dbReference>
<dbReference type="GO" id="GO:0003723">
    <property type="term" value="F:RNA binding"/>
    <property type="evidence" value="ECO:0007669"/>
    <property type="project" value="InterPro"/>
</dbReference>
<organism evidence="2 3">
    <name type="scientific">Malus domestica</name>
    <name type="common">Apple</name>
    <name type="synonym">Pyrus malus</name>
    <dbReference type="NCBI Taxonomy" id="3750"/>
    <lineage>
        <taxon>Eukaryota</taxon>
        <taxon>Viridiplantae</taxon>
        <taxon>Streptophyta</taxon>
        <taxon>Embryophyta</taxon>
        <taxon>Tracheophyta</taxon>
        <taxon>Spermatophyta</taxon>
        <taxon>Magnoliopsida</taxon>
        <taxon>eudicotyledons</taxon>
        <taxon>Gunneridae</taxon>
        <taxon>Pentapetalae</taxon>
        <taxon>rosids</taxon>
        <taxon>fabids</taxon>
        <taxon>Rosales</taxon>
        <taxon>Rosaceae</taxon>
        <taxon>Amygdaloideae</taxon>
        <taxon>Maleae</taxon>
        <taxon>Malus</taxon>
    </lineage>
</organism>
<dbReference type="InterPro" id="IPR046960">
    <property type="entry name" value="PPR_At4g14850-like_plant"/>
</dbReference>
<evidence type="ECO:0008006" key="4">
    <source>
        <dbReference type="Google" id="ProtNLM"/>
    </source>
</evidence>
<gene>
    <name evidence="2" type="ORF">DVH24_040862</name>
</gene>
<dbReference type="PANTHER" id="PTHR24015:SF2012">
    <property type="entry name" value="PENTACOTRIPEPTIDE-REPEAT REGION OF PRORP DOMAIN-CONTAINING PROTEIN"/>
    <property type="match status" value="1"/>
</dbReference>
<dbReference type="InterPro" id="IPR002885">
    <property type="entry name" value="PPR_rpt"/>
</dbReference>
<dbReference type="PANTHER" id="PTHR24015">
    <property type="entry name" value="OS07G0578800 PROTEIN-RELATED"/>
    <property type="match status" value="1"/>
</dbReference>
<dbReference type="InterPro" id="IPR011990">
    <property type="entry name" value="TPR-like_helical_dom_sf"/>
</dbReference>
<dbReference type="AlphaFoldDB" id="A0A498ICH4"/>
<reference evidence="2 3" key="1">
    <citation type="submission" date="2018-10" db="EMBL/GenBank/DDBJ databases">
        <title>A high-quality apple genome assembly.</title>
        <authorList>
            <person name="Hu J."/>
        </authorList>
    </citation>
    <scope>NUCLEOTIDE SEQUENCE [LARGE SCALE GENOMIC DNA]</scope>
    <source>
        <strain evidence="3">cv. HFTH1</strain>
        <tissue evidence="2">Young leaf</tissue>
    </source>
</reference>
<evidence type="ECO:0000313" key="2">
    <source>
        <dbReference type="EMBL" id="RXH79715.1"/>
    </source>
</evidence>
<comment type="caution">
    <text evidence="2">The sequence shown here is derived from an EMBL/GenBank/DDBJ whole genome shotgun (WGS) entry which is preliminary data.</text>
</comment>
<dbReference type="Proteomes" id="UP000290289">
    <property type="component" value="Chromosome 13"/>
</dbReference>
<proteinExistence type="predicted"/>
<sequence>MELDGVDPNALTYCYLILGSCSGRLLEAGKQLHCRIVKDGWVESNTFVANALVDLYSACGSLIDATEAFEAIPKKVYTENGLPLDALELFAEMQFWEKRPSIGLLTLFVGFLNLASWTENFELVKQMHSYVVKLGFGHGGNVYVQSALIYMYGKCGDIGKFSVYL</sequence>
<dbReference type="Pfam" id="PF01535">
    <property type="entry name" value="PPR"/>
    <property type="match status" value="1"/>
</dbReference>
<name>A0A498ICH4_MALDO</name>
<dbReference type="Gramene" id="mRNA:MD13G0082600">
    <property type="protein sequence ID" value="CDS:MD13G0082600.1"/>
    <property type="gene ID" value="MD13G0082600"/>
</dbReference>
<dbReference type="SMR" id="A0A498ICH4"/>
<protein>
    <recommendedName>
        <fullName evidence="4">Pentatricopeptide repeat-containing protein</fullName>
    </recommendedName>
</protein>
<dbReference type="Gene3D" id="1.25.40.10">
    <property type="entry name" value="Tetratricopeptide repeat domain"/>
    <property type="match status" value="1"/>
</dbReference>
<dbReference type="GO" id="GO:0009451">
    <property type="term" value="P:RNA modification"/>
    <property type="evidence" value="ECO:0007669"/>
    <property type="project" value="InterPro"/>
</dbReference>
<accession>A0A498ICH4</accession>
<evidence type="ECO:0000256" key="1">
    <source>
        <dbReference type="ARBA" id="ARBA00022737"/>
    </source>
</evidence>